<protein>
    <submittedName>
        <fullName evidence="2">LOC100741633</fullName>
    </submittedName>
</protein>
<name>A0A7T8JXL3_CALRO</name>
<dbReference type="GO" id="GO:0005884">
    <property type="term" value="C:actin filament"/>
    <property type="evidence" value="ECO:0007669"/>
    <property type="project" value="TreeGrafter"/>
</dbReference>
<dbReference type="InterPro" id="IPR051412">
    <property type="entry name" value="Formin_Homology_Diaphanous_sf"/>
</dbReference>
<keyword evidence="3" id="KW-1185">Reference proteome</keyword>
<feature type="domain" description="FH2" evidence="1">
    <location>
        <begin position="1"/>
        <end position="65"/>
    </location>
</feature>
<gene>
    <name evidence="2" type="ORF">FKW44_019556</name>
</gene>
<dbReference type="GO" id="GO:0030041">
    <property type="term" value="P:actin filament polymerization"/>
    <property type="evidence" value="ECO:0007669"/>
    <property type="project" value="TreeGrafter"/>
</dbReference>
<dbReference type="PANTHER" id="PTHR45691:SF6">
    <property type="entry name" value="PROTEIN DIAPHANOUS"/>
    <property type="match status" value="1"/>
</dbReference>
<evidence type="ECO:0000259" key="1">
    <source>
        <dbReference type="PROSITE" id="PS51444"/>
    </source>
</evidence>
<dbReference type="Gene3D" id="1.20.58.630">
    <property type="match status" value="1"/>
</dbReference>
<dbReference type="InterPro" id="IPR015425">
    <property type="entry name" value="FH2_Formin"/>
</dbReference>
<proteinExistence type="predicted"/>
<dbReference type="OrthoDB" id="1104827at2759"/>
<dbReference type="EMBL" id="CP045903">
    <property type="protein sequence ID" value="QQP38858.1"/>
    <property type="molecule type" value="Genomic_DNA"/>
</dbReference>
<dbReference type="AlphaFoldDB" id="A0A7T8JXL3"/>
<sequence length="65" mass="7179">MDNPDSSLNGNMGKKKTKELKVLDPKAAQNLSILLGGALKHIPYDDLRICILRCDTTVLTENLLQ</sequence>
<accession>A0A7T8JXL3</accession>
<feature type="non-terminal residue" evidence="2">
    <location>
        <position position="65"/>
    </location>
</feature>
<dbReference type="SUPFAM" id="SSF101447">
    <property type="entry name" value="Formin homology 2 domain (FH2 domain)"/>
    <property type="match status" value="1"/>
</dbReference>
<reference evidence="3" key="1">
    <citation type="submission" date="2021-01" db="EMBL/GenBank/DDBJ databases">
        <title>Caligus Genome Assembly.</title>
        <authorList>
            <person name="Gallardo-Escarate C."/>
        </authorList>
    </citation>
    <scope>NUCLEOTIDE SEQUENCE [LARGE SCALE GENOMIC DNA]</scope>
</reference>
<evidence type="ECO:0000313" key="2">
    <source>
        <dbReference type="EMBL" id="QQP38858.1"/>
    </source>
</evidence>
<dbReference type="Proteomes" id="UP000595437">
    <property type="component" value="Chromosome 14"/>
</dbReference>
<evidence type="ECO:0000313" key="3">
    <source>
        <dbReference type="Proteomes" id="UP000595437"/>
    </source>
</evidence>
<dbReference type="Pfam" id="PF02181">
    <property type="entry name" value="FH2"/>
    <property type="match status" value="1"/>
</dbReference>
<dbReference type="PANTHER" id="PTHR45691">
    <property type="entry name" value="PROTEIN DIAPHANOUS"/>
    <property type="match status" value="1"/>
</dbReference>
<organism evidence="2 3">
    <name type="scientific">Caligus rogercresseyi</name>
    <name type="common">Sea louse</name>
    <dbReference type="NCBI Taxonomy" id="217165"/>
    <lineage>
        <taxon>Eukaryota</taxon>
        <taxon>Metazoa</taxon>
        <taxon>Ecdysozoa</taxon>
        <taxon>Arthropoda</taxon>
        <taxon>Crustacea</taxon>
        <taxon>Multicrustacea</taxon>
        <taxon>Hexanauplia</taxon>
        <taxon>Copepoda</taxon>
        <taxon>Siphonostomatoida</taxon>
        <taxon>Caligidae</taxon>
        <taxon>Caligus</taxon>
    </lineage>
</organism>
<dbReference type="PROSITE" id="PS51444">
    <property type="entry name" value="FH2"/>
    <property type="match status" value="1"/>
</dbReference>